<comment type="caution">
    <text evidence="2">The sequence shown here is derived from an EMBL/GenBank/DDBJ whole genome shotgun (WGS) entry which is preliminary data.</text>
</comment>
<reference evidence="3" key="1">
    <citation type="journal article" date="2022" name="Microbiol. Resour. Announc.">
        <title>Draft Genome Sequence of a Methanogenic Archaeon from West Spitsbergen Permafrost.</title>
        <authorList>
            <person name="Trubitsyn V."/>
            <person name="Rivkina E."/>
            <person name="Shcherbakova V."/>
        </authorList>
    </citation>
    <scope>NUCLEOTIDE SEQUENCE [LARGE SCALE GENOMIC DNA]</scope>
    <source>
        <strain evidence="3">VT</strain>
    </source>
</reference>
<dbReference type="Pfam" id="PF03720">
    <property type="entry name" value="UDPG_MGDP_dh_C"/>
    <property type="match status" value="1"/>
</dbReference>
<evidence type="ECO:0000313" key="2">
    <source>
        <dbReference type="EMBL" id="MBZ2167130.1"/>
    </source>
</evidence>
<dbReference type="RefSeq" id="WP_223792659.1">
    <property type="nucleotide sequence ID" value="NZ_JAIOUQ010000017.1"/>
</dbReference>
<dbReference type="PANTHER" id="PTHR43750">
    <property type="entry name" value="UDP-GLUCOSE 6-DEHYDROGENASE TUAD"/>
    <property type="match status" value="1"/>
</dbReference>
<keyword evidence="3" id="KW-1185">Reference proteome</keyword>
<dbReference type="Gene3D" id="3.40.50.720">
    <property type="entry name" value="NAD(P)-binding Rossmann-like Domain"/>
    <property type="match status" value="1"/>
</dbReference>
<feature type="domain" description="UDP-glucose/GDP-mannose dehydrogenase C-terminal" evidence="1">
    <location>
        <begin position="1"/>
        <end position="78"/>
    </location>
</feature>
<dbReference type="PANTHER" id="PTHR43750:SF3">
    <property type="entry name" value="UDP-GLUCOSE 6-DEHYDROGENASE TUAD"/>
    <property type="match status" value="1"/>
</dbReference>
<evidence type="ECO:0000259" key="1">
    <source>
        <dbReference type="SMART" id="SM00984"/>
    </source>
</evidence>
<dbReference type="AlphaFoldDB" id="A0A8T5V106"/>
<dbReference type="InterPro" id="IPR036220">
    <property type="entry name" value="UDP-Glc/GDP-Man_DH_C_sf"/>
</dbReference>
<dbReference type="InterPro" id="IPR014027">
    <property type="entry name" value="UDP-Glc/GDP-Man_DH_C"/>
</dbReference>
<sequence>MTKNLKWKGANVIVVDPYIEEINEKFGVLNNDLYTALNGADALVLITLHDEFKSIDFKKIKDLMNLPIVVDGRRIYDPDELRGIGFTIKA</sequence>
<dbReference type="GO" id="GO:0051287">
    <property type="term" value="F:NAD binding"/>
    <property type="evidence" value="ECO:0007669"/>
    <property type="project" value="InterPro"/>
</dbReference>
<dbReference type="SUPFAM" id="SSF52413">
    <property type="entry name" value="UDP-glucose/GDP-mannose dehydrogenase C-terminal domain"/>
    <property type="match status" value="1"/>
</dbReference>
<dbReference type="SMART" id="SM00984">
    <property type="entry name" value="UDPG_MGDP_dh_C"/>
    <property type="match status" value="1"/>
</dbReference>
<organism evidence="2 3">
    <name type="scientific">Methanobacterium spitsbergense</name>
    <dbReference type="NCBI Taxonomy" id="2874285"/>
    <lineage>
        <taxon>Archaea</taxon>
        <taxon>Methanobacteriati</taxon>
        <taxon>Methanobacteriota</taxon>
        <taxon>Methanomada group</taxon>
        <taxon>Methanobacteria</taxon>
        <taxon>Methanobacteriales</taxon>
        <taxon>Methanobacteriaceae</taxon>
        <taxon>Methanobacterium</taxon>
    </lineage>
</organism>
<gene>
    <name evidence="2" type="ORF">K8N75_13885</name>
</gene>
<dbReference type="EMBL" id="JAIOUQ010000017">
    <property type="protein sequence ID" value="MBZ2167130.1"/>
    <property type="molecule type" value="Genomic_DNA"/>
</dbReference>
<accession>A0A8T5V106</accession>
<proteinExistence type="predicted"/>
<evidence type="ECO:0000313" key="3">
    <source>
        <dbReference type="Proteomes" id="UP000825933"/>
    </source>
</evidence>
<dbReference type="Proteomes" id="UP000825933">
    <property type="component" value="Unassembled WGS sequence"/>
</dbReference>
<protein>
    <recommendedName>
        <fullName evidence="1">UDP-glucose/GDP-mannose dehydrogenase C-terminal domain-containing protein</fullName>
    </recommendedName>
</protein>
<name>A0A8T5V106_9EURY</name>
<dbReference type="GO" id="GO:0016616">
    <property type="term" value="F:oxidoreductase activity, acting on the CH-OH group of donors, NAD or NADP as acceptor"/>
    <property type="evidence" value="ECO:0007669"/>
    <property type="project" value="InterPro"/>
</dbReference>